<dbReference type="OrthoDB" id="5877502at2759"/>
<sequence length="94" mass="10549">MDDTQTCEEKYGVPNEAVVNNDSAESSAGTGTTSLFCLPQTEEEMRHCKHCEFQAEDWPIFSKHVFTPGHLKKLAQAYKIRLSTDQVSSTFTCD</sequence>
<name>A0A7D9IK57_PARCT</name>
<evidence type="ECO:0000313" key="2">
    <source>
        <dbReference type="Proteomes" id="UP001152795"/>
    </source>
</evidence>
<evidence type="ECO:0000313" key="1">
    <source>
        <dbReference type="EMBL" id="CAB4011424.1"/>
    </source>
</evidence>
<accession>A0A7D9IK57</accession>
<proteinExistence type="predicted"/>
<protein>
    <submittedName>
        <fullName evidence="1">Uncharacterized protein</fullName>
    </submittedName>
</protein>
<dbReference type="EMBL" id="CACRXK020007141">
    <property type="protein sequence ID" value="CAB4011424.1"/>
    <property type="molecule type" value="Genomic_DNA"/>
</dbReference>
<dbReference type="Proteomes" id="UP001152795">
    <property type="component" value="Unassembled WGS sequence"/>
</dbReference>
<comment type="caution">
    <text evidence="1">The sequence shown here is derived from an EMBL/GenBank/DDBJ whole genome shotgun (WGS) entry which is preliminary data.</text>
</comment>
<gene>
    <name evidence="1" type="ORF">PACLA_8A089665</name>
</gene>
<organism evidence="1 2">
    <name type="scientific">Paramuricea clavata</name>
    <name type="common">Red gorgonian</name>
    <name type="synonym">Violescent sea-whip</name>
    <dbReference type="NCBI Taxonomy" id="317549"/>
    <lineage>
        <taxon>Eukaryota</taxon>
        <taxon>Metazoa</taxon>
        <taxon>Cnidaria</taxon>
        <taxon>Anthozoa</taxon>
        <taxon>Octocorallia</taxon>
        <taxon>Malacalcyonacea</taxon>
        <taxon>Plexauridae</taxon>
        <taxon>Paramuricea</taxon>
    </lineage>
</organism>
<feature type="non-terminal residue" evidence="1">
    <location>
        <position position="1"/>
    </location>
</feature>
<dbReference type="AlphaFoldDB" id="A0A7D9IK57"/>
<reference evidence="1" key="1">
    <citation type="submission" date="2020-04" db="EMBL/GenBank/DDBJ databases">
        <authorList>
            <person name="Alioto T."/>
            <person name="Alioto T."/>
            <person name="Gomez Garrido J."/>
        </authorList>
    </citation>
    <scope>NUCLEOTIDE SEQUENCE</scope>
    <source>
        <strain evidence="1">A484AB</strain>
    </source>
</reference>
<keyword evidence="2" id="KW-1185">Reference proteome</keyword>